<dbReference type="PANTHER" id="PTHR10491:SF4">
    <property type="entry name" value="METHIONINE ADENOSYLTRANSFERASE 2 SUBUNIT BETA"/>
    <property type="match status" value="1"/>
</dbReference>
<dbReference type="Pfam" id="PF04321">
    <property type="entry name" value="RmlD_sub_bind"/>
    <property type="match status" value="1"/>
</dbReference>
<dbReference type="EMBL" id="LCOA01000002">
    <property type="protein sequence ID" value="KKU70301.1"/>
    <property type="molecule type" value="Genomic_DNA"/>
</dbReference>
<protein>
    <recommendedName>
        <fullName evidence="2">dTDP-4-dehydrorhamnose reductase</fullName>
        <ecNumber evidence="2">1.1.1.133</ecNumber>
    </recommendedName>
</protein>
<sequence length="278" mass="30803">MKTLVTGAFGLVGSRFVELYPHPQDLLTPGLGEFDLAHPGEYLAKENPDVVLNFAAYTNVSEAEKQRGDQNGPCWQINVEGTKNLVAALLANTRLIHISTNYVFSGSAADPGPYAADHQPETNSQLLTWYGYSKAEAERVVGDRGTVVRLISPIRAKYPAKLDYLRKPLDLFNQGKLYPLFTDQQISLTYIDEACLALQKIIDQNLSGVFHMSCPDTTTPYEIITYLLQKLGKDISGVQKSSVDPKRYPKFGGLKPSFDFSPWKQVVDKLIEQGIATS</sequence>
<dbReference type="Gene3D" id="3.40.50.720">
    <property type="entry name" value="NAD(P)-binding Rossmann-like Domain"/>
    <property type="match status" value="1"/>
</dbReference>
<proteinExistence type="inferred from homology"/>
<dbReference type="InterPro" id="IPR005913">
    <property type="entry name" value="dTDP_dehydrorham_reduct"/>
</dbReference>
<evidence type="ECO:0000256" key="1">
    <source>
        <dbReference type="ARBA" id="ARBA00010944"/>
    </source>
</evidence>
<evidence type="ECO:0000259" key="3">
    <source>
        <dbReference type="Pfam" id="PF04321"/>
    </source>
</evidence>
<comment type="pathway">
    <text evidence="2">Carbohydrate biosynthesis; dTDP-L-rhamnose biosynthesis.</text>
</comment>
<dbReference type="PROSITE" id="PS50890">
    <property type="entry name" value="PUA"/>
    <property type="match status" value="1"/>
</dbReference>
<keyword evidence="2" id="KW-0560">Oxidoreductase</keyword>
<gene>
    <name evidence="4" type="ORF">UX92_C0002G0045</name>
</gene>
<reference evidence="4 5" key="1">
    <citation type="journal article" date="2015" name="Nature">
        <title>rRNA introns, odd ribosomes, and small enigmatic genomes across a large radiation of phyla.</title>
        <authorList>
            <person name="Brown C.T."/>
            <person name="Hug L.A."/>
            <person name="Thomas B.C."/>
            <person name="Sharon I."/>
            <person name="Castelle C.J."/>
            <person name="Singh A."/>
            <person name="Wilkins M.J."/>
            <person name="Williams K.H."/>
            <person name="Banfield J.F."/>
        </authorList>
    </citation>
    <scope>NUCLEOTIDE SEQUENCE [LARGE SCALE GENOMIC DNA]</scope>
</reference>
<organism evidence="4 5">
    <name type="scientific">Candidatus Amesbacteria bacterium GW2011_GWA1_47_20</name>
    <dbReference type="NCBI Taxonomy" id="1618354"/>
    <lineage>
        <taxon>Bacteria</taxon>
        <taxon>Candidatus Amesiibacteriota</taxon>
    </lineage>
</organism>
<name>A0A0G1SLK0_9BACT</name>
<dbReference type="GO" id="GO:0019305">
    <property type="term" value="P:dTDP-rhamnose biosynthetic process"/>
    <property type="evidence" value="ECO:0007669"/>
    <property type="project" value="UniProtKB-UniPathway"/>
</dbReference>
<evidence type="ECO:0000313" key="5">
    <source>
        <dbReference type="Proteomes" id="UP000034565"/>
    </source>
</evidence>
<accession>A0A0G1SLK0</accession>
<evidence type="ECO:0000313" key="4">
    <source>
        <dbReference type="EMBL" id="KKU70301.1"/>
    </source>
</evidence>
<dbReference type="UniPathway" id="UPA00124"/>
<comment type="function">
    <text evidence="2">Catalyzes the reduction of dTDP-6-deoxy-L-lyxo-4-hexulose to yield dTDP-L-rhamnose.</text>
</comment>
<dbReference type="SUPFAM" id="SSF51735">
    <property type="entry name" value="NAD(P)-binding Rossmann-fold domains"/>
    <property type="match status" value="1"/>
</dbReference>
<dbReference type="AlphaFoldDB" id="A0A0G1SLK0"/>
<dbReference type="Gene3D" id="3.90.25.10">
    <property type="entry name" value="UDP-galactose 4-epimerase, domain 1"/>
    <property type="match status" value="1"/>
</dbReference>
<dbReference type="InterPro" id="IPR029903">
    <property type="entry name" value="RmlD-like-bd"/>
</dbReference>
<feature type="domain" description="RmlD-like substrate binding" evidence="3">
    <location>
        <begin position="1"/>
        <end position="237"/>
    </location>
</feature>
<dbReference type="PANTHER" id="PTHR10491">
    <property type="entry name" value="DTDP-4-DEHYDRORHAMNOSE REDUCTASE"/>
    <property type="match status" value="1"/>
</dbReference>
<dbReference type="EC" id="1.1.1.133" evidence="2"/>
<dbReference type="InterPro" id="IPR036291">
    <property type="entry name" value="NAD(P)-bd_dom_sf"/>
</dbReference>
<comment type="caution">
    <text evidence="4">The sequence shown here is derived from an EMBL/GenBank/DDBJ whole genome shotgun (WGS) entry which is preliminary data.</text>
</comment>
<dbReference type="GO" id="GO:0008831">
    <property type="term" value="F:dTDP-4-dehydrorhamnose reductase activity"/>
    <property type="evidence" value="ECO:0007669"/>
    <property type="project" value="UniProtKB-EC"/>
</dbReference>
<keyword evidence="2" id="KW-0521">NADP</keyword>
<comment type="similarity">
    <text evidence="1 2">Belongs to the dTDP-4-dehydrorhamnose reductase family.</text>
</comment>
<evidence type="ECO:0000256" key="2">
    <source>
        <dbReference type="RuleBase" id="RU364082"/>
    </source>
</evidence>
<dbReference type="Proteomes" id="UP000034565">
    <property type="component" value="Unassembled WGS sequence"/>
</dbReference>